<dbReference type="Proteomes" id="UP001595859">
    <property type="component" value="Unassembled WGS sequence"/>
</dbReference>
<feature type="domain" description="Thioesterase" evidence="2">
    <location>
        <begin position="5"/>
        <end position="227"/>
    </location>
</feature>
<protein>
    <submittedName>
        <fullName evidence="3">Thioesterase II family protein</fullName>
    </submittedName>
</protein>
<dbReference type="Gene3D" id="3.40.50.1820">
    <property type="entry name" value="alpha/beta hydrolase"/>
    <property type="match status" value="1"/>
</dbReference>
<dbReference type="PANTHER" id="PTHR11487">
    <property type="entry name" value="THIOESTERASE"/>
    <property type="match status" value="1"/>
</dbReference>
<evidence type="ECO:0000259" key="2">
    <source>
        <dbReference type="Pfam" id="PF00975"/>
    </source>
</evidence>
<sequence length="242" mass="26075">MPPRQMVLFPFAGGSSHAFTPLVPLLRGLDPMLVDYPGHHLRSGEPLLNTVPDLAGESLYRIGCALRPGYVVLGASLGALVAFEFSRQASAIGRRPSALVVLSAAAPNRIASVGRFAHLADDEFSTALRERYPGQVSALATDPEVREFVLPVLRADIEAFEDYGDRAPGTVDVPMLVLGGLQDRSVRYADLLAWTAHSTRPVVVRRLDGGHFLISDSVTEVAGDLLTWFKDLDLLPECSGST</sequence>
<evidence type="ECO:0000313" key="4">
    <source>
        <dbReference type="Proteomes" id="UP001595859"/>
    </source>
</evidence>
<gene>
    <name evidence="3" type="ORF">ACFPCV_37555</name>
</gene>
<comment type="caution">
    <text evidence="3">The sequence shown here is derived from an EMBL/GenBank/DDBJ whole genome shotgun (WGS) entry which is preliminary data.</text>
</comment>
<dbReference type="InterPro" id="IPR001031">
    <property type="entry name" value="Thioesterase"/>
</dbReference>
<dbReference type="InterPro" id="IPR012223">
    <property type="entry name" value="TEII"/>
</dbReference>
<dbReference type="EMBL" id="JBHSIS010000027">
    <property type="protein sequence ID" value="MFC4859235.1"/>
    <property type="molecule type" value="Genomic_DNA"/>
</dbReference>
<dbReference type="InterPro" id="IPR029058">
    <property type="entry name" value="AB_hydrolase_fold"/>
</dbReference>
<dbReference type="PANTHER" id="PTHR11487:SF0">
    <property type="entry name" value="S-ACYL FATTY ACID SYNTHASE THIOESTERASE, MEDIUM CHAIN"/>
    <property type="match status" value="1"/>
</dbReference>
<evidence type="ECO:0000256" key="1">
    <source>
        <dbReference type="ARBA" id="ARBA00007169"/>
    </source>
</evidence>
<reference evidence="4" key="1">
    <citation type="journal article" date="2019" name="Int. J. Syst. Evol. Microbiol.">
        <title>The Global Catalogue of Microorganisms (GCM) 10K type strain sequencing project: providing services to taxonomists for standard genome sequencing and annotation.</title>
        <authorList>
            <consortium name="The Broad Institute Genomics Platform"/>
            <consortium name="The Broad Institute Genome Sequencing Center for Infectious Disease"/>
            <person name="Wu L."/>
            <person name="Ma J."/>
        </authorList>
    </citation>
    <scope>NUCLEOTIDE SEQUENCE [LARGE SCALE GENOMIC DNA]</scope>
    <source>
        <strain evidence="4">ZS-22-S1</strain>
    </source>
</reference>
<proteinExistence type="inferred from homology"/>
<name>A0ABV9SBV3_9PSEU</name>
<evidence type="ECO:0000313" key="3">
    <source>
        <dbReference type="EMBL" id="MFC4859235.1"/>
    </source>
</evidence>
<comment type="similarity">
    <text evidence="1">Belongs to the thioesterase family.</text>
</comment>
<dbReference type="SUPFAM" id="SSF53474">
    <property type="entry name" value="alpha/beta-Hydrolases"/>
    <property type="match status" value="1"/>
</dbReference>
<accession>A0ABV9SBV3</accession>
<keyword evidence="4" id="KW-1185">Reference proteome</keyword>
<organism evidence="3 4">
    <name type="scientific">Actinophytocola glycyrrhizae</name>
    <dbReference type="NCBI Taxonomy" id="2044873"/>
    <lineage>
        <taxon>Bacteria</taxon>
        <taxon>Bacillati</taxon>
        <taxon>Actinomycetota</taxon>
        <taxon>Actinomycetes</taxon>
        <taxon>Pseudonocardiales</taxon>
        <taxon>Pseudonocardiaceae</taxon>
    </lineage>
</organism>
<dbReference type="Pfam" id="PF00975">
    <property type="entry name" value="Thioesterase"/>
    <property type="match status" value="1"/>
</dbReference>
<dbReference type="RefSeq" id="WP_378062172.1">
    <property type="nucleotide sequence ID" value="NZ_JBHSIS010000027.1"/>
</dbReference>